<evidence type="ECO:0000313" key="4">
    <source>
        <dbReference type="Proteomes" id="UP000061569"/>
    </source>
</evidence>
<evidence type="ECO:0000256" key="1">
    <source>
        <dbReference type="SAM" id="MobiDB-lite"/>
    </source>
</evidence>
<feature type="chain" id="PRO_5006595453" evidence="2">
    <location>
        <begin position="27"/>
        <end position="126"/>
    </location>
</feature>
<reference evidence="3 4" key="1">
    <citation type="submission" date="2015-11" db="EMBL/GenBank/DDBJ databases">
        <title>Genome sequences of Lysobacter enzymogenes strain C3 and Lysobacter antibioticus ATCC 29479.</title>
        <authorList>
            <person name="Kobayashi D.Y."/>
        </authorList>
    </citation>
    <scope>NUCLEOTIDE SEQUENCE [LARGE SCALE GENOMIC DNA]</scope>
    <source>
        <strain evidence="3 4">C3</strain>
    </source>
</reference>
<dbReference type="PROSITE" id="PS50222">
    <property type="entry name" value="EF_HAND_2"/>
    <property type="match status" value="1"/>
</dbReference>
<evidence type="ECO:0000313" key="3">
    <source>
        <dbReference type="EMBL" id="ALN59700.1"/>
    </source>
</evidence>
<feature type="compositionally biased region" description="Low complexity" evidence="1">
    <location>
        <begin position="26"/>
        <end position="60"/>
    </location>
</feature>
<feature type="compositionally biased region" description="Gly residues" evidence="1">
    <location>
        <begin position="116"/>
        <end position="126"/>
    </location>
</feature>
<dbReference type="KEGG" id="lez:GLE_4359"/>
<feature type="signal peptide" evidence="2">
    <location>
        <begin position="1"/>
        <end position="26"/>
    </location>
</feature>
<name>A0A0S2DMH6_LYSEN</name>
<gene>
    <name evidence="3" type="ORF">GLE_4359</name>
</gene>
<proteinExistence type="predicted"/>
<dbReference type="SUPFAM" id="SSF47473">
    <property type="entry name" value="EF-hand"/>
    <property type="match status" value="1"/>
</dbReference>
<dbReference type="InterPro" id="IPR002048">
    <property type="entry name" value="EF_hand_dom"/>
</dbReference>
<accession>A0A0S2DMH6</accession>
<protein>
    <submittedName>
        <fullName evidence="3">Calcium-binding EF-hand containing protein</fullName>
    </submittedName>
</protein>
<dbReference type="OrthoDB" id="6310942at2"/>
<dbReference type="PATRIC" id="fig|69.6.peg.4298"/>
<dbReference type="Gene3D" id="1.10.238.10">
    <property type="entry name" value="EF-hand"/>
    <property type="match status" value="1"/>
</dbReference>
<dbReference type="AlphaFoldDB" id="A0A0S2DMH6"/>
<dbReference type="InterPro" id="IPR018247">
    <property type="entry name" value="EF_Hand_1_Ca_BS"/>
</dbReference>
<dbReference type="RefSeq" id="WP_057948991.1">
    <property type="nucleotide sequence ID" value="NZ_CP067396.1"/>
</dbReference>
<keyword evidence="2" id="KW-0732">Signal</keyword>
<dbReference type="Proteomes" id="UP000061569">
    <property type="component" value="Chromosome"/>
</dbReference>
<sequence length="126" mass="12516">MNIKSRKPLIAALALTAALAAPMAFAQSATEQAPPTGDAATPAATAQEPAAATAAPAPTAQKKSWADVDTDKSGNLSKNEAAAVPALSQVFEQADSDSNGQLTPDEYKNYVAKAQSGGGASSSGGK</sequence>
<dbReference type="EMBL" id="CP013140">
    <property type="protein sequence ID" value="ALN59700.1"/>
    <property type="molecule type" value="Genomic_DNA"/>
</dbReference>
<organism evidence="3 4">
    <name type="scientific">Lysobacter enzymogenes</name>
    <dbReference type="NCBI Taxonomy" id="69"/>
    <lineage>
        <taxon>Bacteria</taxon>
        <taxon>Pseudomonadati</taxon>
        <taxon>Pseudomonadota</taxon>
        <taxon>Gammaproteobacteria</taxon>
        <taxon>Lysobacterales</taxon>
        <taxon>Lysobacteraceae</taxon>
        <taxon>Lysobacter</taxon>
    </lineage>
</organism>
<dbReference type="Pfam" id="PF13202">
    <property type="entry name" value="EF-hand_5"/>
    <property type="match status" value="1"/>
</dbReference>
<dbReference type="PROSITE" id="PS00018">
    <property type="entry name" value="EF_HAND_1"/>
    <property type="match status" value="1"/>
</dbReference>
<evidence type="ECO:0000256" key="2">
    <source>
        <dbReference type="SAM" id="SignalP"/>
    </source>
</evidence>
<feature type="region of interest" description="Disordered" evidence="1">
    <location>
        <begin position="26"/>
        <end position="126"/>
    </location>
</feature>
<dbReference type="GO" id="GO:0005509">
    <property type="term" value="F:calcium ion binding"/>
    <property type="evidence" value="ECO:0007669"/>
    <property type="project" value="InterPro"/>
</dbReference>
<dbReference type="InterPro" id="IPR011992">
    <property type="entry name" value="EF-hand-dom_pair"/>
</dbReference>